<evidence type="ECO:0008006" key="3">
    <source>
        <dbReference type="Google" id="ProtNLM"/>
    </source>
</evidence>
<evidence type="ECO:0000313" key="1">
    <source>
        <dbReference type="EMBL" id="GMT31658.1"/>
    </source>
</evidence>
<feature type="non-terminal residue" evidence="1">
    <location>
        <position position="1"/>
    </location>
</feature>
<proteinExistence type="predicted"/>
<comment type="caution">
    <text evidence="1">The sequence shown here is derived from an EMBL/GenBank/DDBJ whole genome shotgun (WGS) entry which is preliminary data.</text>
</comment>
<organism evidence="1 2">
    <name type="scientific">Pristionchus fissidentatus</name>
    <dbReference type="NCBI Taxonomy" id="1538716"/>
    <lineage>
        <taxon>Eukaryota</taxon>
        <taxon>Metazoa</taxon>
        <taxon>Ecdysozoa</taxon>
        <taxon>Nematoda</taxon>
        <taxon>Chromadorea</taxon>
        <taxon>Rhabditida</taxon>
        <taxon>Rhabditina</taxon>
        <taxon>Diplogasteromorpha</taxon>
        <taxon>Diplogasteroidea</taxon>
        <taxon>Neodiplogasteridae</taxon>
        <taxon>Pristionchus</taxon>
    </lineage>
</organism>
<dbReference type="EMBL" id="BTSY01000006">
    <property type="protein sequence ID" value="GMT31658.1"/>
    <property type="molecule type" value="Genomic_DNA"/>
</dbReference>
<reference evidence="1" key="1">
    <citation type="submission" date="2023-10" db="EMBL/GenBank/DDBJ databases">
        <title>Genome assembly of Pristionchus species.</title>
        <authorList>
            <person name="Yoshida K."/>
            <person name="Sommer R.J."/>
        </authorList>
    </citation>
    <scope>NUCLEOTIDE SEQUENCE</scope>
    <source>
        <strain evidence="1">RS5133</strain>
    </source>
</reference>
<dbReference type="Proteomes" id="UP001432322">
    <property type="component" value="Unassembled WGS sequence"/>
</dbReference>
<sequence length="220" mass="25195">LIRFNCIESGVEPDLKHLSENDRTENARRLGGRRRLLCHYFGMSDDGHHRLLGCRADSSIRRHRMGGEKRSLCNCDHFRLSLLRWLAILHSRTLLWNTDSSRHVTRAVSRLAHALQCDNCGIDGRFGARQQNGMVSAEIRQSFLENLPRIRTIRIDWRGAHRHTVFLHCETGLQRVLRPPATVHQLVPTRLITVVADDLSITIPIQLNCHLCARSHALSV</sequence>
<dbReference type="AlphaFoldDB" id="A0AAV5WM04"/>
<keyword evidence="2" id="KW-1185">Reference proteome</keyword>
<name>A0AAV5WM04_9BILA</name>
<protein>
    <recommendedName>
        <fullName evidence="3">Ribosomal protein</fullName>
    </recommendedName>
</protein>
<evidence type="ECO:0000313" key="2">
    <source>
        <dbReference type="Proteomes" id="UP001432322"/>
    </source>
</evidence>
<gene>
    <name evidence="1" type="ORF">PFISCL1PPCAC_22955</name>
</gene>
<accession>A0AAV5WM04</accession>